<keyword evidence="2" id="KW-1185">Reference proteome</keyword>
<dbReference type="OrthoDB" id="4241081at2"/>
<dbReference type="Proteomes" id="UP000034838">
    <property type="component" value="Unassembled WGS sequence"/>
</dbReference>
<protein>
    <submittedName>
        <fullName evidence="1">Uncharacterized protein</fullName>
    </submittedName>
</protein>
<name>A0A1J4PUZ5_9ACTN</name>
<proteinExistence type="predicted"/>
<dbReference type="EMBL" id="LBDA02000086">
    <property type="protein sequence ID" value="OIK23934.1"/>
    <property type="molecule type" value="Genomic_DNA"/>
</dbReference>
<sequence>MADTLPFYGEVRVLRASDRPALEGRVGGILGITEPPDEATPPAYAVLIDGEEEVYTFLREEIEPTGHMRKQEDCYWRSSPTVRASLSTTRVCGDA</sequence>
<dbReference type="RefSeq" id="WP_046425488.1">
    <property type="nucleotide sequence ID" value="NZ_LBDA02000086.1"/>
</dbReference>
<evidence type="ECO:0000313" key="2">
    <source>
        <dbReference type="Proteomes" id="UP000034838"/>
    </source>
</evidence>
<gene>
    <name evidence="1" type="ORF">VT52_030265</name>
</gene>
<comment type="caution">
    <text evidence="1">The sequence shown here is derived from an EMBL/GenBank/DDBJ whole genome shotgun (WGS) entry which is preliminary data.</text>
</comment>
<dbReference type="AlphaFoldDB" id="A0A1J4PUZ5"/>
<accession>A0A1J4PUZ5</accession>
<reference evidence="1" key="1">
    <citation type="submission" date="2016-10" db="EMBL/GenBank/DDBJ databases">
        <title>Genome sequence of Streptomyces malaysiense MUSC 136.</title>
        <authorList>
            <person name="Lee L.-H."/>
            <person name="Ser H.-L."/>
        </authorList>
    </citation>
    <scope>NUCLEOTIDE SEQUENCE [LARGE SCALE GENOMIC DNA]</scope>
    <source>
        <strain evidence="1">MUSC 136</strain>
    </source>
</reference>
<evidence type="ECO:0000313" key="1">
    <source>
        <dbReference type="EMBL" id="OIK23934.1"/>
    </source>
</evidence>
<organism evidence="1 2">
    <name type="scientific">Streptomyces malaysiense</name>
    <dbReference type="NCBI Taxonomy" id="1428626"/>
    <lineage>
        <taxon>Bacteria</taxon>
        <taxon>Bacillati</taxon>
        <taxon>Actinomycetota</taxon>
        <taxon>Actinomycetes</taxon>
        <taxon>Kitasatosporales</taxon>
        <taxon>Streptomycetaceae</taxon>
        <taxon>Streptomyces</taxon>
    </lineage>
</organism>